<dbReference type="PANTHER" id="PTHR14139:SF2">
    <property type="entry name" value="CALSYNTENIN-1"/>
    <property type="match status" value="1"/>
</dbReference>
<feature type="non-terminal residue" evidence="1">
    <location>
        <position position="1"/>
    </location>
</feature>
<dbReference type="PANTHER" id="PTHR14139">
    <property type="entry name" value="CALSYNTENIN"/>
    <property type="match status" value="1"/>
</dbReference>
<proteinExistence type="predicted"/>
<evidence type="ECO:0000313" key="1">
    <source>
        <dbReference type="EMBL" id="KMW70566.1"/>
    </source>
</evidence>
<gene>
    <name evidence="1" type="ORF">WN50_34310</name>
</gene>
<dbReference type="InterPro" id="IPR018511">
    <property type="entry name" value="Hemolysin-typ_Ca-bd_CS"/>
</dbReference>
<dbReference type="PROSITE" id="PS00330">
    <property type="entry name" value="HEMOLYSIN_CALCIUM"/>
    <property type="match status" value="2"/>
</dbReference>
<dbReference type="SUPFAM" id="SSF51120">
    <property type="entry name" value="beta-Roll"/>
    <property type="match status" value="1"/>
</dbReference>
<accession>A0A0J9EWU7</accession>
<dbReference type="Pfam" id="PF00353">
    <property type="entry name" value="HemolysinCabind"/>
    <property type="match status" value="1"/>
</dbReference>
<dbReference type="Proteomes" id="UP000033607">
    <property type="component" value="Unassembled WGS sequence"/>
</dbReference>
<dbReference type="InterPro" id="IPR011049">
    <property type="entry name" value="Serralysin-like_metalloprot_C"/>
</dbReference>
<dbReference type="RefSeq" id="WP_049559113.1">
    <property type="nucleotide sequence ID" value="NZ_LATL02000126.1"/>
</dbReference>
<dbReference type="Gene3D" id="2.150.10.10">
    <property type="entry name" value="Serralysin-like metalloprotease, C-terminal"/>
    <property type="match status" value="1"/>
</dbReference>
<evidence type="ECO:0000313" key="2">
    <source>
        <dbReference type="Proteomes" id="UP000033607"/>
    </source>
</evidence>
<dbReference type="Pfam" id="PF17963">
    <property type="entry name" value="Big_9"/>
    <property type="match status" value="1"/>
</dbReference>
<comment type="caution">
    <text evidence="1">The sequence shown here is derived from an EMBL/GenBank/DDBJ whole genome shotgun (WGS) entry which is preliminary data.</text>
</comment>
<name>A0A0J9EWU7_9CYAN</name>
<dbReference type="AlphaFoldDB" id="A0A0J9EWU7"/>
<dbReference type="InterPro" id="IPR001343">
    <property type="entry name" value="Hemolysn_Ca-bd"/>
</dbReference>
<evidence type="ECO:0008006" key="3">
    <source>
        <dbReference type="Google" id="ProtNLM"/>
    </source>
</evidence>
<organism evidence="1 2">
    <name type="scientific">Limnoraphis robusta CS-951</name>
    <dbReference type="NCBI Taxonomy" id="1637645"/>
    <lineage>
        <taxon>Bacteria</taxon>
        <taxon>Bacillati</taxon>
        <taxon>Cyanobacteriota</taxon>
        <taxon>Cyanophyceae</taxon>
        <taxon>Oscillatoriophycideae</taxon>
        <taxon>Oscillatoriales</taxon>
        <taxon>Sirenicapillariaceae</taxon>
        <taxon>Limnoraphis</taxon>
    </lineage>
</organism>
<protein>
    <recommendedName>
        <fullName evidence="3">Calcium-binding protein</fullName>
    </recommendedName>
</protein>
<sequence>GSATLEEYQTAIGQVVYNNLSQNPNTTTRTIQVFVNDGELNSNTATSSIDIIAVNDPPVLDVDTTTTGTDYASIFTTGGTGTAVVNVGNTSVVDPDNTNIASATVTLVNPPDGVNEGLSVSGLPGGVDANYNTSTNVLNITGSATLAQYETLLGRVIYTNVDPEPDLSDRTVQFVVNDGELNSNTATSVLEFNRPPIANDEGTFITNNRDPFIIDVLANDSDPDGDPLTVSSVTGSGANNVTTDGSVIEYVRITTTGFDQFTYTVSDGRGGIDTGRVGVNIQNFSSDNPQTFTGGTLSDNLNGLGGNDILDGLEGNDTLSGDNDNDNLIGGLGNDSITGGLGVDNLTGGSGRDLFRYVSSEDGGGLPFNASSTDAINTQIGLGQFDVITDFEGLGSTGGDQIKLEFGTTINIVTTVQTDISTNILTEGEAGIFAFDDGSDTYLIYDGDGNNLIGDNSQIIAQLQGVTGITELLADDLIII</sequence>
<dbReference type="PRINTS" id="PR00313">
    <property type="entry name" value="CABNDNGRPT"/>
</dbReference>
<dbReference type="EMBL" id="LATL02000126">
    <property type="protein sequence ID" value="KMW70566.1"/>
    <property type="molecule type" value="Genomic_DNA"/>
</dbReference>
<reference evidence="1 2" key="1">
    <citation type="submission" date="2015-06" db="EMBL/GenBank/DDBJ databases">
        <title>Draft genome assembly of filamentous brackish cyanobacterium Limnoraphis robusta strain CS-951.</title>
        <authorList>
            <person name="Willis A."/>
            <person name="Parks M."/>
            <person name="Burford M.A."/>
        </authorList>
    </citation>
    <scope>NUCLEOTIDE SEQUENCE [LARGE SCALE GENOMIC DNA]</scope>
    <source>
        <strain evidence="1 2">CS-951</strain>
    </source>
</reference>
<dbReference type="GO" id="GO:0005509">
    <property type="term" value="F:calcium ion binding"/>
    <property type="evidence" value="ECO:0007669"/>
    <property type="project" value="InterPro"/>
</dbReference>
<dbReference type="PATRIC" id="fig|1637645.4.peg.2572"/>